<comment type="caution">
    <text evidence="2">The sequence shown here is derived from an EMBL/GenBank/DDBJ whole genome shotgun (WGS) entry which is preliminary data.</text>
</comment>
<feature type="compositionally biased region" description="Basic residues" evidence="1">
    <location>
        <begin position="331"/>
        <end position="343"/>
    </location>
</feature>
<feature type="compositionally biased region" description="Polar residues" evidence="1">
    <location>
        <begin position="26"/>
        <end position="36"/>
    </location>
</feature>
<proteinExistence type="predicted"/>
<evidence type="ECO:0000313" key="2">
    <source>
        <dbReference type="EMBL" id="NCJ08748.1"/>
    </source>
</evidence>
<gene>
    <name evidence="2" type="ORF">GS597_19995</name>
</gene>
<accession>A0A8K2A1G7</accession>
<keyword evidence="3" id="KW-1185">Reference proteome</keyword>
<dbReference type="RefSeq" id="WP_161827218.1">
    <property type="nucleotide sequence ID" value="NZ_WVIC01000073.1"/>
</dbReference>
<dbReference type="AlphaFoldDB" id="A0A8K2A1G7"/>
<sequence>MSPPRDPASKSKTSAKQSLPKAESPSAHQESLTAQPPSKPTPEAASEQPPVLSRPHRASDAPDPEAPALDTPPAIDSEILRQQPIPPPSEPKQYRAIGLVKGIYRPSEDQFNRGILVTTDGLELEAVLLGQVMSLVKKYVDLEQSQMWVVYPRTRDKQQTLHLQIVGAWSAQGFGPDASQANEPLAAEAIEVNQADEANSPEQTSDPASSPVPVASLLEPQQDGYFSIRGQVIFQSEEERAVLVKIQQSARKQSDDPKAFKLKLVGLLPPKALGYFWDLHIQRQGNNLVIRSGTSIALLPPQKRAKGGGYRGGKKPFRSGSSHPSDDSARPKAKPSKPVKPVRRTSEVPPASD</sequence>
<feature type="region of interest" description="Disordered" evidence="1">
    <location>
        <begin position="300"/>
        <end position="353"/>
    </location>
</feature>
<reference evidence="2" key="1">
    <citation type="submission" date="2019-12" db="EMBL/GenBank/DDBJ databases">
        <title>High-Quality draft genome sequences of three cyanobacteria isolated from the limestone walls of the Old Cathedral of Coimbra.</title>
        <authorList>
            <person name="Tiago I."/>
            <person name="Soares F."/>
            <person name="Portugal A."/>
        </authorList>
    </citation>
    <scope>NUCLEOTIDE SEQUENCE [LARGE SCALE GENOMIC DNA]</scope>
    <source>
        <strain evidence="2">C</strain>
    </source>
</reference>
<dbReference type="Proteomes" id="UP000607397">
    <property type="component" value="Unassembled WGS sequence"/>
</dbReference>
<evidence type="ECO:0000313" key="3">
    <source>
        <dbReference type="Proteomes" id="UP000607397"/>
    </source>
</evidence>
<evidence type="ECO:0000256" key="1">
    <source>
        <dbReference type="SAM" id="MobiDB-lite"/>
    </source>
</evidence>
<protein>
    <submittedName>
        <fullName evidence="2">Uncharacterized protein</fullName>
    </submittedName>
</protein>
<organism evidence="2 3">
    <name type="scientific">Petrachloros mirabilis ULC683</name>
    <dbReference type="NCBI Taxonomy" id="2781853"/>
    <lineage>
        <taxon>Bacteria</taxon>
        <taxon>Bacillati</taxon>
        <taxon>Cyanobacteriota</taxon>
        <taxon>Cyanophyceae</taxon>
        <taxon>Synechococcales</taxon>
        <taxon>Petrachlorosaceae</taxon>
        <taxon>Petrachloros</taxon>
        <taxon>Petrachloros mirabilis</taxon>
    </lineage>
</organism>
<name>A0A8K2A1G7_9CYAN</name>
<dbReference type="EMBL" id="WVIC01000073">
    <property type="protein sequence ID" value="NCJ08748.1"/>
    <property type="molecule type" value="Genomic_DNA"/>
</dbReference>
<feature type="region of interest" description="Disordered" evidence="1">
    <location>
        <begin position="1"/>
        <end position="74"/>
    </location>
</feature>